<reference evidence="2" key="1">
    <citation type="journal article" date="2021" name="Proc. Natl. Acad. Sci. U.S.A.">
        <title>A Catalog of Tens of Thousands of Viruses from Human Metagenomes Reveals Hidden Associations with Chronic Diseases.</title>
        <authorList>
            <person name="Tisza M.J."/>
            <person name="Buck C.B."/>
        </authorList>
    </citation>
    <scope>NUCLEOTIDE SEQUENCE</scope>
    <source>
        <strain evidence="2">CtFSL3</strain>
    </source>
</reference>
<sequence length="56" mass="6538">MINYYEQVLRYKTTIKTAAKMLEQGIISEKEFAEFEQEIAEKYGIKSDSLFRNIAG</sequence>
<proteinExistence type="predicted"/>
<dbReference type="EMBL" id="BK015393">
    <property type="protein sequence ID" value="DAE04743.1"/>
    <property type="molecule type" value="Genomic_DNA"/>
</dbReference>
<dbReference type="InterPro" id="IPR046749">
    <property type="entry name" value="SHOCT_2"/>
</dbReference>
<feature type="domain" description="SHOCT-like" evidence="1">
    <location>
        <begin position="6"/>
        <end position="51"/>
    </location>
</feature>
<protein>
    <submittedName>
        <fullName evidence="2">Short C-terminal domain</fullName>
    </submittedName>
</protein>
<evidence type="ECO:0000313" key="2">
    <source>
        <dbReference type="EMBL" id="DAE04743.1"/>
    </source>
</evidence>
<name>A0A8S5PC42_9CAUD</name>
<accession>A0A8S5PC42</accession>
<organism evidence="2">
    <name type="scientific">Siphoviridae sp. ctFSL3</name>
    <dbReference type="NCBI Taxonomy" id="2825404"/>
    <lineage>
        <taxon>Viruses</taxon>
        <taxon>Duplodnaviria</taxon>
        <taxon>Heunggongvirae</taxon>
        <taxon>Uroviricota</taxon>
        <taxon>Caudoviricetes</taxon>
    </lineage>
</organism>
<evidence type="ECO:0000259" key="1">
    <source>
        <dbReference type="Pfam" id="PF20612"/>
    </source>
</evidence>
<dbReference type="Pfam" id="PF20612">
    <property type="entry name" value="SHOCT_2"/>
    <property type="match status" value="1"/>
</dbReference>